<evidence type="ECO:0000313" key="3">
    <source>
        <dbReference type="Proteomes" id="UP000198555"/>
    </source>
</evidence>
<dbReference type="Pfam" id="PF04488">
    <property type="entry name" value="Gly_transf_sug"/>
    <property type="match status" value="1"/>
</dbReference>
<dbReference type="EMBL" id="FNWX01000064">
    <property type="protein sequence ID" value="SEH95696.1"/>
    <property type="molecule type" value="Genomic_DNA"/>
</dbReference>
<dbReference type="InterPro" id="IPR007577">
    <property type="entry name" value="GlycoTrfase_DXD_sugar-bd_CS"/>
</dbReference>
<dbReference type="AlphaFoldDB" id="A0A1H6M380"/>
<gene>
    <name evidence="2" type="ORF">SAMN05421793_1646</name>
</gene>
<dbReference type="GO" id="GO:0016020">
    <property type="term" value="C:membrane"/>
    <property type="evidence" value="ECO:0007669"/>
    <property type="project" value="GOC"/>
</dbReference>
<protein>
    <submittedName>
        <fullName evidence="2">Glycosyltransferase sugar-binding region containing DXD motif-containing protein</fullName>
    </submittedName>
</protein>
<dbReference type="RefSeq" id="WP_089771059.1">
    <property type="nucleotide sequence ID" value="NZ_FNWX01000064.1"/>
</dbReference>
<dbReference type="STRING" id="420404.SAMN05421793_1646"/>
<name>A0A1H6M380_9FLAO</name>
<keyword evidence="3" id="KW-1185">Reference proteome</keyword>
<dbReference type="Proteomes" id="UP000198555">
    <property type="component" value="Unassembled WGS sequence"/>
</dbReference>
<proteinExistence type="predicted"/>
<dbReference type="InterPro" id="IPR029044">
    <property type="entry name" value="Nucleotide-diphossugar_trans"/>
</dbReference>
<evidence type="ECO:0000313" key="2">
    <source>
        <dbReference type="EMBL" id="SEH95696.1"/>
    </source>
</evidence>
<organism evidence="2 3">
    <name type="scientific">Epilithonimonas hominis</name>
    <dbReference type="NCBI Taxonomy" id="420404"/>
    <lineage>
        <taxon>Bacteria</taxon>
        <taxon>Pseudomonadati</taxon>
        <taxon>Bacteroidota</taxon>
        <taxon>Flavobacteriia</taxon>
        <taxon>Flavobacteriales</taxon>
        <taxon>Weeksellaceae</taxon>
        <taxon>Chryseobacterium group</taxon>
        <taxon>Epilithonimonas</taxon>
    </lineage>
</organism>
<sequence length="266" mass="31286">MIPKKIHYCWFGGQPKDQLAEHCIATWRKIHPDFEIIEWNETNAPLEDNNYVKEAFAQKKWAFVSDYVRSKVMLDYGGIYMDTDMELKLPLDEFLTEKAVCGYEVKGVPYSAFWMAEPNHQLSKDFVAYYNKQKDFEERINTDIFSEMLEKDYGADRYSDTIQRLRHHVTLYPSVYFSQDLPKNYVSHHFNGSWFGGDEENKHKKMVNVYGLLNQLTTQQDAAKAVESILNKYKIIKVEDILDLIPIEQIEAYVNNKAEKEEHAIE</sequence>
<keyword evidence="1 2" id="KW-0808">Transferase</keyword>
<dbReference type="GO" id="GO:0051999">
    <property type="term" value="P:mannosyl-inositol phosphorylceramide biosynthetic process"/>
    <property type="evidence" value="ECO:0007669"/>
    <property type="project" value="TreeGrafter"/>
</dbReference>
<dbReference type="PANTHER" id="PTHR32385">
    <property type="entry name" value="MANNOSYL PHOSPHORYLINOSITOL CERAMIDE SYNTHASE"/>
    <property type="match status" value="1"/>
</dbReference>
<dbReference type="SUPFAM" id="SSF53448">
    <property type="entry name" value="Nucleotide-diphospho-sugar transferases"/>
    <property type="match status" value="1"/>
</dbReference>
<dbReference type="GO" id="GO:0000030">
    <property type="term" value="F:mannosyltransferase activity"/>
    <property type="evidence" value="ECO:0007669"/>
    <property type="project" value="TreeGrafter"/>
</dbReference>
<reference evidence="3" key="1">
    <citation type="submission" date="2016-10" db="EMBL/GenBank/DDBJ databases">
        <authorList>
            <person name="Varghese N."/>
            <person name="Submissions S."/>
        </authorList>
    </citation>
    <scope>NUCLEOTIDE SEQUENCE [LARGE SCALE GENOMIC DNA]</scope>
    <source>
        <strain evidence="3">DSM 19326</strain>
    </source>
</reference>
<dbReference type="InterPro" id="IPR051706">
    <property type="entry name" value="Glycosyltransferase_domain"/>
</dbReference>
<dbReference type="Gene3D" id="3.90.550.20">
    <property type="match status" value="1"/>
</dbReference>
<evidence type="ECO:0000256" key="1">
    <source>
        <dbReference type="ARBA" id="ARBA00022679"/>
    </source>
</evidence>
<dbReference type="PANTHER" id="PTHR32385:SF15">
    <property type="entry name" value="INOSITOL PHOSPHOCERAMIDE MANNOSYLTRANSFERASE 1"/>
    <property type="match status" value="1"/>
</dbReference>
<accession>A0A1H6M380</accession>